<dbReference type="Proteomes" id="UP000235916">
    <property type="component" value="Unassembled WGS sequence"/>
</dbReference>
<keyword evidence="1" id="KW-0472">Membrane</keyword>
<evidence type="ECO:0000256" key="1">
    <source>
        <dbReference type="SAM" id="Phobius"/>
    </source>
</evidence>
<evidence type="ECO:0000313" key="3">
    <source>
        <dbReference type="EMBL" id="PND39240.1"/>
    </source>
</evidence>
<gene>
    <name evidence="2" type="ORF">C1O66_04110</name>
    <name evidence="3" type="ORF">C1O66_18040</name>
</gene>
<protein>
    <submittedName>
        <fullName evidence="3">Uncharacterized protein</fullName>
    </submittedName>
</protein>
<dbReference type="EMBL" id="POSP01000003">
    <property type="protein sequence ID" value="PND39240.1"/>
    <property type="molecule type" value="Genomic_DNA"/>
</dbReference>
<feature type="transmembrane region" description="Helical" evidence="1">
    <location>
        <begin position="86"/>
        <end position="108"/>
    </location>
</feature>
<evidence type="ECO:0000313" key="4">
    <source>
        <dbReference type="Proteomes" id="UP000235916"/>
    </source>
</evidence>
<name>A0A2N8L0K5_9BURK</name>
<feature type="transmembrane region" description="Helical" evidence="1">
    <location>
        <begin position="12"/>
        <end position="36"/>
    </location>
</feature>
<reference evidence="3 4" key="1">
    <citation type="submission" date="2018-01" db="EMBL/GenBank/DDBJ databases">
        <title>Draft genome sequence of Paucibacter aquatile CR182 isolated from freshwater of the Nakdong River.</title>
        <authorList>
            <person name="Choi A."/>
            <person name="Chung E.J."/>
        </authorList>
    </citation>
    <scope>NUCLEOTIDE SEQUENCE [LARGE SCALE GENOMIC DNA]</scope>
    <source>
        <strain evidence="3 4">CR182</strain>
    </source>
</reference>
<dbReference type="AlphaFoldDB" id="A0A2N8L0K5"/>
<comment type="caution">
    <text evidence="3">The sequence shown here is derived from an EMBL/GenBank/DDBJ whole genome shotgun (WGS) entry which is preliminary data.</text>
</comment>
<evidence type="ECO:0000313" key="2">
    <source>
        <dbReference type="EMBL" id="PND36800.1"/>
    </source>
</evidence>
<keyword evidence="1" id="KW-1133">Transmembrane helix</keyword>
<keyword evidence="4" id="KW-1185">Reference proteome</keyword>
<dbReference type="EMBL" id="POSP01000003">
    <property type="protein sequence ID" value="PND36800.1"/>
    <property type="molecule type" value="Genomic_DNA"/>
</dbReference>
<accession>A0A2N8L0K5</accession>
<proteinExistence type="predicted"/>
<sequence length="109" mass="11679">MSKAQDLQYIVFWSIIGPVALVLSLFAFSAVLLAFAPPQSDSWVTALGVLLHYNSLFGLVIAAPVVAFFGLLGLVLLPRRSFRRKALTLCVCAAAFAVPTATVVAMYFG</sequence>
<keyword evidence="1" id="KW-0812">Transmembrane</keyword>
<organism evidence="3 4">
    <name type="scientific">Kinneretia aquatilis</name>
    <dbReference type="NCBI Taxonomy" id="2070761"/>
    <lineage>
        <taxon>Bacteria</taxon>
        <taxon>Pseudomonadati</taxon>
        <taxon>Pseudomonadota</taxon>
        <taxon>Betaproteobacteria</taxon>
        <taxon>Burkholderiales</taxon>
        <taxon>Sphaerotilaceae</taxon>
        <taxon>Roseateles</taxon>
    </lineage>
</organism>
<feature type="transmembrane region" description="Helical" evidence="1">
    <location>
        <begin position="56"/>
        <end position="77"/>
    </location>
</feature>